<feature type="compositionally biased region" description="Basic and acidic residues" evidence="1">
    <location>
        <begin position="112"/>
        <end position="166"/>
    </location>
</feature>
<protein>
    <recommendedName>
        <fullName evidence="3">Excalibur calcium-binding domain-containing protein</fullName>
    </recommendedName>
</protein>
<dbReference type="Proteomes" id="UP001143463">
    <property type="component" value="Unassembled WGS sequence"/>
</dbReference>
<name>A0A9W6NZL1_9PSEU</name>
<keyword evidence="5" id="KW-1185">Reference proteome</keyword>
<gene>
    <name evidence="4" type="ORF">GCM10017577_60410</name>
</gene>
<evidence type="ECO:0000313" key="4">
    <source>
        <dbReference type="EMBL" id="GLL14892.1"/>
    </source>
</evidence>
<feature type="compositionally biased region" description="Pro residues" evidence="1">
    <location>
        <begin position="91"/>
        <end position="110"/>
    </location>
</feature>
<evidence type="ECO:0000256" key="2">
    <source>
        <dbReference type="SAM" id="SignalP"/>
    </source>
</evidence>
<evidence type="ECO:0000313" key="5">
    <source>
        <dbReference type="Proteomes" id="UP001143463"/>
    </source>
</evidence>
<evidence type="ECO:0000256" key="1">
    <source>
        <dbReference type="SAM" id="MobiDB-lite"/>
    </source>
</evidence>
<reference evidence="4" key="1">
    <citation type="journal article" date="2014" name="Int. J. Syst. Evol. Microbiol.">
        <title>Complete genome sequence of Corynebacterium casei LMG S-19264T (=DSM 44701T), isolated from a smear-ripened cheese.</title>
        <authorList>
            <consortium name="US DOE Joint Genome Institute (JGI-PGF)"/>
            <person name="Walter F."/>
            <person name="Albersmeier A."/>
            <person name="Kalinowski J."/>
            <person name="Ruckert C."/>
        </authorList>
    </citation>
    <scope>NUCLEOTIDE SEQUENCE</scope>
    <source>
        <strain evidence="4">VKM Ac-1069</strain>
    </source>
</reference>
<evidence type="ECO:0000259" key="3">
    <source>
        <dbReference type="SMART" id="SM00894"/>
    </source>
</evidence>
<dbReference type="SMART" id="SM00894">
    <property type="entry name" value="Excalibur"/>
    <property type="match status" value="2"/>
</dbReference>
<comment type="caution">
    <text evidence="4">The sequence shown here is derived from an EMBL/GenBank/DDBJ whole genome shotgun (WGS) entry which is preliminary data.</text>
</comment>
<feature type="chain" id="PRO_5040730705" description="Excalibur calcium-binding domain-containing protein" evidence="2">
    <location>
        <begin position="35"/>
        <end position="250"/>
    </location>
</feature>
<dbReference type="EMBL" id="BSFQ01000038">
    <property type="protein sequence ID" value="GLL14892.1"/>
    <property type="molecule type" value="Genomic_DNA"/>
</dbReference>
<sequence length="250" mass="25876">MPTRAPARHVIRAAALVATVSAALLFGATAPALAQPTVGDKNCSDFDTWREAQDFYVSAGSGDPHNLDEDGDGIACETLQGAPGSTTPTTTPKPTPTTPTTPPKPSPTTPPSHDDHGNGGRDDHGGKNDGHNNNEDDHGGRDDHHDDGWKDRDDHGDNGDATHDDATPTEDEDDSTTVDAAVVVVTGDRDCADFATQAQAQAVLLADLSDPERLDADSDGIACEDHFGTEGRQVAVYPVGGVATGGAGLR</sequence>
<dbReference type="RefSeq" id="WP_156067999.1">
    <property type="nucleotide sequence ID" value="NZ_BAAAUZ010000001.1"/>
</dbReference>
<reference evidence="4" key="2">
    <citation type="submission" date="2023-01" db="EMBL/GenBank/DDBJ databases">
        <authorList>
            <person name="Sun Q."/>
            <person name="Evtushenko L."/>
        </authorList>
    </citation>
    <scope>NUCLEOTIDE SEQUENCE</scope>
    <source>
        <strain evidence="4">VKM Ac-1069</strain>
    </source>
</reference>
<feature type="compositionally biased region" description="Acidic residues" evidence="1">
    <location>
        <begin position="167"/>
        <end position="176"/>
    </location>
</feature>
<feature type="domain" description="Excalibur calcium-binding" evidence="3">
    <location>
        <begin position="187"/>
        <end position="224"/>
    </location>
</feature>
<dbReference type="InterPro" id="IPR008613">
    <property type="entry name" value="Excalibur_Ca-bd_domain"/>
</dbReference>
<feature type="domain" description="Excalibur calcium-binding" evidence="3">
    <location>
        <begin position="39"/>
        <end position="77"/>
    </location>
</feature>
<dbReference type="AlphaFoldDB" id="A0A9W6NZL1"/>
<feature type="signal peptide" evidence="2">
    <location>
        <begin position="1"/>
        <end position="34"/>
    </location>
</feature>
<organism evidence="4 5">
    <name type="scientific">Pseudonocardia halophobica</name>
    <dbReference type="NCBI Taxonomy" id="29401"/>
    <lineage>
        <taxon>Bacteria</taxon>
        <taxon>Bacillati</taxon>
        <taxon>Actinomycetota</taxon>
        <taxon>Actinomycetes</taxon>
        <taxon>Pseudonocardiales</taxon>
        <taxon>Pseudonocardiaceae</taxon>
        <taxon>Pseudonocardia</taxon>
    </lineage>
</organism>
<feature type="region of interest" description="Disordered" evidence="1">
    <location>
        <begin position="60"/>
        <end position="178"/>
    </location>
</feature>
<dbReference type="Pfam" id="PF05901">
    <property type="entry name" value="Excalibur"/>
    <property type="match status" value="2"/>
</dbReference>
<keyword evidence="2" id="KW-0732">Signal</keyword>
<proteinExistence type="predicted"/>
<accession>A0A9W6NZL1</accession>